<reference evidence="3" key="1">
    <citation type="journal article" date="2019" name="Int. J. Syst. Evol. Microbiol.">
        <title>The Global Catalogue of Microorganisms (GCM) 10K type strain sequencing project: providing services to taxonomists for standard genome sequencing and annotation.</title>
        <authorList>
            <consortium name="The Broad Institute Genomics Platform"/>
            <consortium name="The Broad Institute Genome Sequencing Center for Infectious Disease"/>
            <person name="Wu L."/>
            <person name="Ma J."/>
        </authorList>
    </citation>
    <scope>NUCLEOTIDE SEQUENCE [LARGE SCALE GENOMIC DNA]</scope>
    <source>
        <strain evidence="3">DT28</strain>
    </source>
</reference>
<sequence length="77" mass="8583">MVQKLKYPALIIAAYLIAAVADYALTFSRQLKLPSASHSSAELSPEMRQLMHQHQLTGAALAQLITDAEQQKQQYKN</sequence>
<dbReference type="RefSeq" id="WP_377332745.1">
    <property type="nucleotide sequence ID" value="NZ_JBHSGB010000006.1"/>
</dbReference>
<proteinExistence type="predicted"/>
<gene>
    <name evidence="2" type="ORF">ACFO3I_06620</name>
</gene>
<keyword evidence="1" id="KW-0812">Transmembrane</keyword>
<protein>
    <submittedName>
        <fullName evidence="2">Uncharacterized protein</fullName>
    </submittedName>
</protein>
<evidence type="ECO:0000313" key="2">
    <source>
        <dbReference type="EMBL" id="MFC4654693.1"/>
    </source>
</evidence>
<organism evidence="2 3">
    <name type="scientific">Rheinheimera marina</name>
    <dbReference type="NCBI Taxonomy" id="1774958"/>
    <lineage>
        <taxon>Bacteria</taxon>
        <taxon>Pseudomonadati</taxon>
        <taxon>Pseudomonadota</taxon>
        <taxon>Gammaproteobacteria</taxon>
        <taxon>Chromatiales</taxon>
        <taxon>Chromatiaceae</taxon>
        <taxon>Rheinheimera</taxon>
    </lineage>
</organism>
<keyword evidence="3" id="KW-1185">Reference proteome</keyword>
<evidence type="ECO:0000256" key="1">
    <source>
        <dbReference type="SAM" id="Phobius"/>
    </source>
</evidence>
<evidence type="ECO:0000313" key="3">
    <source>
        <dbReference type="Proteomes" id="UP001595962"/>
    </source>
</evidence>
<name>A0ABV9JKC3_9GAMM</name>
<dbReference type="Proteomes" id="UP001595962">
    <property type="component" value="Unassembled WGS sequence"/>
</dbReference>
<keyword evidence="1" id="KW-1133">Transmembrane helix</keyword>
<accession>A0ABV9JKC3</accession>
<dbReference type="EMBL" id="JBHSGB010000006">
    <property type="protein sequence ID" value="MFC4654693.1"/>
    <property type="molecule type" value="Genomic_DNA"/>
</dbReference>
<feature type="transmembrane region" description="Helical" evidence="1">
    <location>
        <begin position="6"/>
        <end position="25"/>
    </location>
</feature>
<comment type="caution">
    <text evidence="2">The sequence shown here is derived from an EMBL/GenBank/DDBJ whole genome shotgun (WGS) entry which is preliminary data.</text>
</comment>
<keyword evidence="1" id="KW-0472">Membrane</keyword>